<dbReference type="EMBL" id="UGQT01000001">
    <property type="protein sequence ID" value="STZ57097.1"/>
    <property type="molecule type" value="Genomic_DNA"/>
</dbReference>
<dbReference type="InterPro" id="IPR013332">
    <property type="entry name" value="KPR_N"/>
</dbReference>
<name>A0A378TAC4_9MYCO</name>
<dbReference type="EC" id="1.1.1.169" evidence="6"/>
<reference evidence="6 7" key="1">
    <citation type="submission" date="2018-06" db="EMBL/GenBank/DDBJ databases">
        <authorList>
            <consortium name="Pathogen Informatics"/>
            <person name="Doyle S."/>
        </authorList>
    </citation>
    <scope>NUCLEOTIDE SEQUENCE [LARGE SCALE GENOMIC DNA]</scope>
    <source>
        <strain evidence="6 7">NCTC10821</strain>
    </source>
</reference>
<organism evidence="6 7">
    <name type="scientific">Mycolicibacterium tokaiense</name>
    <dbReference type="NCBI Taxonomy" id="39695"/>
    <lineage>
        <taxon>Bacteria</taxon>
        <taxon>Bacillati</taxon>
        <taxon>Actinomycetota</taxon>
        <taxon>Actinomycetes</taxon>
        <taxon>Mycobacteriales</taxon>
        <taxon>Mycobacteriaceae</taxon>
        <taxon>Mycolicibacterium</taxon>
    </lineage>
</organism>
<dbReference type="GO" id="GO:0005737">
    <property type="term" value="C:cytoplasm"/>
    <property type="evidence" value="ECO:0007669"/>
    <property type="project" value="TreeGrafter"/>
</dbReference>
<comment type="similarity">
    <text evidence="1">Belongs to the ketopantoate reductase family.</text>
</comment>
<evidence type="ECO:0000313" key="7">
    <source>
        <dbReference type="Proteomes" id="UP000254978"/>
    </source>
</evidence>
<dbReference type="SUPFAM" id="SSF48179">
    <property type="entry name" value="6-phosphogluconate dehydrogenase C-terminal domain-like"/>
    <property type="match status" value="1"/>
</dbReference>
<accession>A0A378TAC4</accession>
<dbReference type="InterPro" id="IPR013752">
    <property type="entry name" value="KPA_reductase"/>
</dbReference>
<dbReference type="GO" id="GO:0050661">
    <property type="term" value="F:NADP binding"/>
    <property type="evidence" value="ECO:0007669"/>
    <property type="project" value="TreeGrafter"/>
</dbReference>
<dbReference type="Proteomes" id="UP000254978">
    <property type="component" value="Unassembled WGS sequence"/>
</dbReference>
<dbReference type="GO" id="GO:0008677">
    <property type="term" value="F:2-dehydropantoate 2-reductase activity"/>
    <property type="evidence" value="ECO:0007669"/>
    <property type="project" value="UniProtKB-EC"/>
</dbReference>
<protein>
    <submittedName>
        <fullName evidence="6">Ketopantoate reductase ApbA/PanE-like protein</fullName>
        <ecNumber evidence="6">1.1.1.169</ecNumber>
    </submittedName>
</protein>
<evidence type="ECO:0000256" key="3">
    <source>
        <dbReference type="ARBA" id="ARBA00023002"/>
    </source>
</evidence>
<keyword evidence="7" id="KW-1185">Reference proteome</keyword>
<dbReference type="Pfam" id="PF02558">
    <property type="entry name" value="ApbA"/>
    <property type="match status" value="1"/>
</dbReference>
<dbReference type="PANTHER" id="PTHR43765">
    <property type="entry name" value="2-DEHYDROPANTOATE 2-REDUCTASE-RELATED"/>
    <property type="match status" value="1"/>
</dbReference>
<dbReference type="AlphaFoldDB" id="A0A378TAC4"/>
<keyword evidence="2" id="KW-0521">NADP</keyword>
<sequence>MTPSRPVVVYGAGAVGGVIAARLHLAGVAVSAVARGDHLDAIRRRGLTVVTQTGSETVRVPAAPSAGEIDWTAAPLAILAVKSQQSAAALDDLRAHAPRSTPLFIAQNGVANEAAALRLFADVYGITVMLPSAHLKPGVVVQQCSPIAGILDLGRFPAGSDATAAAASALLRSAGFASEVRPDVMAWKHRKLIANLANGALATYQPGPDTDELIRRVREEGEQVLAAARIPVVTAEQDLQRRGDLLQGRARRDAFGSTWQSIARGRSDVETDWLNGEIVLTARLHGLSAPVNQLIQRVTAEHARGGHTPRSREAAPDLDAVLQQALGD</sequence>
<dbReference type="Gene3D" id="3.40.50.720">
    <property type="entry name" value="NAD(P)-binding Rossmann-like Domain"/>
    <property type="match status" value="1"/>
</dbReference>
<evidence type="ECO:0000313" key="6">
    <source>
        <dbReference type="EMBL" id="STZ57097.1"/>
    </source>
</evidence>
<proteinExistence type="inferred from homology"/>
<dbReference type="OrthoDB" id="9796561at2"/>
<dbReference type="InterPro" id="IPR008927">
    <property type="entry name" value="6-PGluconate_DH-like_C_sf"/>
</dbReference>
<dbReference type="Gene3D" id="1.10.1040.10">
    <property type="entry name" value="N-(1-d-carboxylethyl)-l-norvaline Dehydrogenase, domain 2"/>
    <property type="match status" value="1"/>
</dbReference>
<feature type="domain" description="Ketopantoate reductase C-terminal" evidence="5">
    <location>
        <begin position="184"/>
        <end position="299"/>
    </location>
</feature>
<feature type="domain" description="Ketopantoate reductase N-terminal" evidence="4">
    <location>
        <begin position="7"/>
        <end position="143"/>
    </location>
</feature>
<dbReference type="PANTHER" id="PTHR43765:SF2">
    <property type="entry name" value="2-DEHYDROPANTOATE 2-REDUCTASE"/>
    <property type="match status" value="1"/>
</dbReference>
<dbReference type="InterPro" id="IPR036291">
    <property type="entry name" value="NAD(P)-bd_dom_sf"/>
</dbReference>
<dbReference type="SUPFAM" id="SSF51735">
    <property type="entry name" value="NAD(P)-binding Rossmann-fold domains"/>
    <property type="match status" value="1"/>
</dbReference>
<dbReference type="RefSeq" id="WP_115277455.1">
    <property type="nucleotide sequence ID" value="NZ_AP022600.1"/>
</dbReference>
<dbReference type="InterPro" id="IPR013328">
    <property type="entry name" value="6PGD_dom2"/>
</dbReference>
<evidence type="ECO:0000259" key="4">
    <source>
        <dbReference type="Pfam" id="PF02558"/>
    </source>
</evidence>
<gene>
    <name evidence="6" type="ORF">NCTC10821_00594</name>
</gene>
<evidence type="ECO:0000256" key="1">
    <source>
        <dbReference type="ARBA" id="ARBA00007870"/>
    </source>
</evidence>
<dbReference type="InterPro" id="IPR050838">
    <property type="entry name" value="Ketopantoate_reductase"/>
</dbReference>
<dbReference type="Pfam" id="PF08546">
    <property type="entry name" value="ApbA_C"/>
    <property type="match status" value="1"/>
</dbReference>
<keyword evidence="3 6" id="KW-0560">Oxidoreductase</keyword>
<evidence type="ECO:0000256" key="2">
    <source>
        <dbReference type="ARBA" id="ARBA00022857"/>
    </source>
</evidence>
<evidence type="ECO:0000259" key="5">
    <source>
        <dbReference type="Pfam" id="PF08546"/>
    </source>
</evidence>